<dbReference type="EMBL" id="JAANIU010012629">
    <property type="protein sequence ID" value="KAG1530361.1"/>
    <property type="molecule type" value="Genomic_DNA"/>
</dbReference>
<keyword evidence="2" id="KW-1185">Reference proteome</keyword>
<dbReference type="Proteomes" id="UP000740926">
    <property type="component" value="Unassembled WGS sequence"/>
</dbReference>
<comment type="caution">
    <text evidence="1">The sequence shown here is derived from an EMBL/GenBank/DDBJ whole genome shotgun (WGS) entry which is preliminary data.</text>
</comment>
<organism evidence="1 2">
    <name type="scientific">Rhizopus delemar</name>
    <dbReference type="NCBI Taxonomy" id="936053"/>
    <lineage>
        <taxon>Eukaryota</taxon>
        <taxon>Fungi</taxon>
        <taxon>Fungi incertae sedis</taxon>
        <taxon>Mucoromycota</taxon>
        <taxon>Mucoromycotina</taxon>
        <taxon>Mucoromycetes</taxon>
        <taxon>Mucorales</taxon>
        <taxon>Mucorineae</taxon>
        <taxon>Rhizopodaceae</taxon>
        <taxon>Rhizopus</taxon>
    </lineage>
</organism>
<protein>
    <submittedName>
        <fullName evidence="1">Uncharacterized protein</fullName>
    </submittedName>
</protein>
<evidence type="ECO:0000313" key="2">
    <source>
        <dbReference type="Proteomes" id="UP000740926"/>
    </source>
</evidence>
<gene>
    <name evidence="1" type="ORF">G6F50_017369</name>
</gene>
<sequence length="139" mass="15363">MPEPLFDLATESLKQIHADQISVSGLDGHAMTAVRGGVIDGLRRHDREILVDGDAQMHMVDGLPGLEHLAVALGEIVRLHVDQRGFQIPVAVFARIRLHAYGTRVQRLARVIRRWQGHAGGLRGEDGLRMVRGNKTLKV</sequence>
<reference evidence="1 2" key="1">
    <citation type="journal article" date="2020" name="Microb. Genom.">
        <title>Genetic diversity of clinical and environmental Mucorales isolates obtained from an investigation of mucormycosis cases among solid organ transplant recipients.</title>
        <authorList>
            <person name="Nguyen M.H."/>
            <person name="Kaul D."/>
            <person name="Muto C."/>
            <person name="Cheng S.J."/>
            <person name="Richter R.A."/>
            <person name="Bruno V.M."/>
            <person name="Liu G."/>
            <person name="Beyhan S."/>
            <person name="Sundermann A.J."/>
            <person name="Mounaud S."/>
            <person name="Pasculle A.W."/>
            <person name="Nierman W.C."/>
            <person name="Driscoll E."/>
            <person name="Cumbie R."/>
            <person name="Clancy C.J."/>
            <person name="Dupont C.L."/>
        </authorList>
    </citation>
    <scope>NUCLEOTIDE SEQUENCE [LARGE SCALE GENOMIC DNA]</scope>
    <source>
        <strain evidence="1 2">GL24</strain>
    </source>
</reference>
<proteinExistence type="predicted"/>
<accession>A0A9P7BZU6</accession>
<dbReference type="AlphaFoldDB" id="A0A9P7BZU6"/>
<evidence type="ECO:0000313" key="1">
    <source>
        <dbReference type="EMBL" id="KAG1530361.1"/>
    </source>
</evidence>
<name>A0A9P7BZU6_9FUNG</name>